<gene>
    <name evidence="3" type="ORF">ACFQ3C_11170</name>
</gene>
<sequence length="94" mass="9453">MKTLHEISFVALAAMTLTVATPALAEDGGDPVCIFITTDCPPNDEGPVKGNNGWGNGDQPAPGGSFPNNNAENNSGSATNFPPAVAGKGPFAPD</sequence>
<dbReference type="EMBL" id="JBHTKR010000004">
    <property type="protein sequence ID" value="MFD1195233.1"/>
    <property type="molecule type" value="Genomic_DNA"/>
</dbReference>
<evidence type="ECO:0000313" key="4">
    <source>
        <dbReference type="Proteomes" id="UP001597151"/>
    </source>
</evidence>
<reference evidence="4" key="1">
    <citation type="journal article" date="2019" name="Int. J. Syst. Evol. Microbiol.">
        <title>The Global Catalogue of Microorganisms (GCM) 10K type strain sequencing project: providing services to taxonomists for standard genome sequencing and annotation.</title>
        <authorList>
            <consortium name="The Broad Institute Genomics Platform"/>
            <consortium name="The Broad Institute Genome Sequencing Center for Infectious Disease"/>
            <person name="Wu L."/>
            <person name="Ma J."/>
        </authorList>
    </citation>
    <scope>NUCLEOTIDE SEQUENCE [LARGE SCALE GENOMIC DNA]</scope>
    <source>
        <strain evidence="4">CCUG 55328</strain>
    </source>
</reference>
<comment type="caution">
    <text evidence="3">The sequence shown here is derived from an EMBL/GenBank/DDBJ whole genome shotgun (WGS) entry which is preliminary data.</text>
</comment>
<accession>A0ABW3TE02</accession>
<feature type="compositionally biased region" description="Polar residues" evidence="1">
    <location>
        <begin position="66"/>
        <end position="80"/>
    </location>
</feature>
<protein>
    <submittedName>
        <fullName evidence="3">Uncharacterized protein</fullName>
    </submittedName>
</protein>
<proteinExistence type="predicted"/>
<keyword evidence="2" id="KW-0732">Signal</keyword>
<keyword evidence="4" id="KW-1185">Reference proteome</keyword>
<evidence type="ECO:0000256" key="2">
    <source>
        <dbReference type="SAM" id="SignalP"/>
    </source>
</evidence>
<organism evidence="3 4">
    <name type="scientific">Seohaeicola saemankumensis</name>
    <dbReference type="NCBI Taxonomy" id="481181"/>
    <lineage>
        <taxon>Bacteria</taxon>
        <taxon>Pseudomonadati</taxon>
        <taxon>Pseudomonadota</taxon>
        <taxon>Alphaproteobacteria</taxon>
        <taxon>Rhodobacterales</taxon>
        <taxon>Roseobacteraceae</taxon>
        <taxon>Seohaeicola</taxon>
    </lineage>
</organism>
<feature type="region of interest" description="Disordered" evidence="1">
    <location>
        <begin position="41"/>
        <end position="94"/>
    </location>
</feature>
<feature type="chain" id="PRO_5045575790" evidence="2">
    <location>
        <begin position="26"/>
        <end position="94"/>
    </location>
</feature>
<evidence type="ECO:0000313" key="3">
    <source>
        <dbReference type="EMBL" id="MFD1195233.1"/>
    </source>
</evidence>
<evidence type="ECO:0000256" key="1">
    <source>
        <dbReference type="SAM" id="MobiDB-lite"/>
    </source>
</evidence>
<name>A0ABW3TE02_9RHOB</name>
<feature type="signal peptide" evidence="2">
    <location>
        <begin position="1"/>
        <end position="25"/>
    </location>
</feature>
<dbReference type="Proteomes" id="UP001597151">
    <property type="component" value="Unassembled WGS sequence"/>
</dbReference>
<dbReference type="RefSeq" id="WP_380791709.1">
    <property type="nucleotide sequence ID" value="NZ_JBHTKR010000004.1"/>
</dbReference>